<dbReference type="PANTHER" id="PTHR30509">
    <property type="entry name" value="P-HYDROXYBENZOIC ACID EFFLUX PUMP SUBUNIT-RELATED"/>
    <property type="match status" value="1"/>
</dbReference>
<keyword evidence="8" id="KW-1185">Reference proteome</keyword>
<comment type="subcellular location">
    <subcellularLocation>
        <location evidence="1">Cell membrane</location>
        <topology evidence="1">Multi-pass membrane protein</topology>
    </subcellularLocation>
</comment>
<comment type="similarity">
    <text evidence="6">Belongs to the YccS/YhfK family.</text>
</comment>
<keyword evidence="3" id="KW-0812">Transmembrane</keyword>
<evidence type="ECO:0000256" key="3">
    <source>
        <dbReference type="ARBA" id="ARBA00022692"/>
    </source>
</evidence>
<evidence type="ECO:0000256" key="6">
    <source>
        <dbReference type="ARBA" id="ARBA00043993"/>
    </source>
</evidence>
<dbReference type="EMBL" id="AP018150">
    <property type="protein sequence ID" value="BBE08971.1"/>
    <property type="molecule type" value="Genomic_DNA"/>
</dbReference>
<accession>A0A2Z6EU85</accession>
<keyword evidence="2" id="KW-1003">Cell membrane</keyword>
<reference evidence="7 8" key="1">
    <citation type="journal article" date="2018" name="Microbes Environ.">
        <title>Comparative Genomic Insights into Endofungal Lifestyles of Two Bacterial Endosymbionts, Mycoavidus cysteinexigens and Burkholderia rhizoxinica.</title>
        <authorList>
            <person name="Sharmin D."/>
            <person name="Guo Y."/>
            <person name="Nishizawa T."/>
            <person name="Ohshima S."/>
            <person name="Sato Y."/>
            <person name="Takashima Y."/>
            <person name="Narisawa K."/>
            <person name="Ohta H."/>
        </authorList>
    </citation>
    <scope>NUCLEOTIDE SEQUENCE [LARGE SCALE GENOMIC DNA]</scope>
    <source>
        <strain evidence="7 8">B1-EB</strain>
    </source>
</reference>
<sequence>MRYSIQIKKFLYSQYFYGGLRIAFGVSLPAVLMLALFHDRALGFTIATGALGVCAVDKPGPLKHKHNDMLACSLIGFLAAFATGVATSAPFPLWVTIAPLSFALSMLVVYGDKWLQISFATLFMMIATLGNHFTVLEALINAAWLLLGGLWYTYWSTLVSRWQAERIEQQAIAESMFATAEYLRARADFYKLENDLDECHRQLVLKQITAIDKHDVARGIVLRNLPVLRAGHLDVRRTVLFNLFINIVDLHETVVAAHMDYTLMRTVFAESDVLIFFHDFLRKSARDLENIGLAVLQNSASQQLVTLKTELRALEFEIEVKRKKAFPAQEPEAYAMLVAAFRRVWSVSRSLNKMHRNTRSDTPQPTTELQLDKALQHFLQRQHVPLRQIFSNFKIASPSFRHALRLSIAVALGLWIGTLLPLTNAYWIALTIVIILKPGFSLTKQRNMQRLIGTTIGCAASVALILLVKSPITLLLVMFACMVMSYSLLLFNYTASVVFTSSYVLILYHLLAPEGMRLIGERALDTAIGGGIALGVSHLFPYWEYRVMKPLVKEMITSMRQYFDAICAAAGKTVAASASPTISHDFHCRLARKNTQIAFANLGNAFSRMMLEPKAQQKFVAELNDLLIQSHTLASQMTAATPMLAADSATDEPALTRALSAIRENLMQAEAGTQVESDFAQIRKELTRKLDAMVIAAEQANTESNEATQELKLLALQCKQMITVSQLICKDAGAIQLPVAAN</sequence>
<dbReference type="Pfam" id="PF12805">
    <property type="entry name" value="FUSC-like"/>
    <property type="match status" value="1"/>
</dbReference>
<gene>
    <name evidence="7" type="ORF">MCB1EB_0810</name>
</gene>
<evidence type="ECO:0000256" key="5">
    <source>
        <dbReference type="ARBA" id="ARBA00023136"/>
    </source>
</evidence>
<evidence type="ECO:0000313" key="8">
    <source>
        <dbReference type="Proteomes" id="UP000282597"/>
    </source>
</evidence>
<dbReference type="Proteomes" id="UP000282597">
    <property type="component" value="Chromosome"/>
</dbReference>
<organism evidence="7 8">
    <name type="scientific">Mycoavidus cysteinexigens</name>
    <dbReference type="NCBI Taxonomy" id="1553431"/>
    <lineage>
        <taxon>Bacteria</taxon>
        <taxon>Pseudomonadati</taxon>
        <taxon>Pseudomonadota</taxon>
        <taxon>Betaproteobacteria</taxon>
        <taxon>Burkholderiales</taxon>
        <taxon>Burkholderiaceae</taxon>
        <taxon>Mycoavidus</taxon>
    </lineage>
</organism>
<dbReference type="KEGG" id="mcys:MCB1EB_0810"/>
<protein>
    <submittedName>
        <fullName evidence="7">FUSC-like inner membrane YccS family protein</fullName>
    </submittedName>
</protein>
<keyword evidence="4" id="KW-1133">Transmembrane helix</keyword>
<dbReference type="Pfam" id="PF13515">
    <property type="entry name" value="FUSC_2"/>
    <property type="match status" value="1"/>
</dbReference>
<dbReference type="InterPro" id="IPR032692">
    <property type="entry name" value="YccS_N"/>
</dbReference>
<evidence type="ECO:0000256" key="2">
    <source>
        <dbReference type="ARBA" id="ARBA00022475"/>
    </source>
</evidence>
<dbReference type="RefSeq" id="WP_045362756.1">
    <property type="nucleotide sequence ID" value="NZ_AP018150.1"/>
</dbReference>
<evidence type="ECO:0000313" key="7">
    <source>
        <dbReference type="EMBL" id="BBE08971.1"/>
    </source>
</evidence>
<dbReference type="AlphaFoldDB" id="A0A2Z6EU85"/>
<dbReference type="GO" id="GO:0005886">
    <property type="term" value="C:plasma membrane"/>
    <property type="evidence" value="ECO:0007669"/>
    <property type="project" value="UniProtKB-SubCell"/>
</dbReference>
<keyword evidence="5" id="KW-0472">Membrane</keyword>
<evidence type="ECO:0000256" key="1">
    <source>
        <dbReference type="ARBA" id="ARBA00004651"/>
    </source>
</evidence>
<proteinExistence type="inferred from homology"/>
<dbReference type="InterPro" id="IPR049453">
    <property type="entry name" value="Memb_transporter_dom"/>
</dbReference>
<name>A0A2Z6EU85_9BURK</name>
<evidence type="ECO:0000256" key="4">
    <source>
        <dbReference type="ARBA" id="ARBA00022989"/>
    </source>
</evidence>
<dbReference type="PANTHER" id="PTHR30509:SF8">
    <property type="entry name" value="INNER MEMBRANE PROTEIN YCCS"/>
    <property type="match status" value="1"/>
</dbReference>